<comment type="caution">
    <text evidence="2">The sequence shown here is derived from an EMBL/GenBank/DDBJ whole genome shotgun (WGS) entry which is preliminary data.</text>
</comment>
<protein>
    <submittedName>
        <fullName evidence="2">Uncharacterized protein</fullName>
    </submittedName>
</protein>
<dbReference type="EMBL" id="JBBNAG010000006">
    <property type="protein sequence ID" value="KAK9124808.1"/>
    <property type="molecule type" value="Genomic_DNA"/>
</dbReference>
<name>A0AAP0NZM0_9MAGN</name>
<dbReference type="Proteomes" id="UP001419268">
    <property type="component" value="Unassembled WGS sequence"/>
</dbReference>
<accession>A0AAP0NZM0</accession>
<keyword evidence="3" id="KW-1185">Reference proteome</keyword>
<feature type="compositionally biased region" description="Basic residues" evidence="1">
    <location>
        <begin position="62"/>
        <end position="72"/>
    </location>
</feature>
<evidence type="ECO:0000256" key="1">
    <source>
        <dbReference type="SAM" id="MobiDB-lite"/>
    </source>
</evidence>
<evidence type="ECO:0000313" key="2">
    <source>
        <dbReference type="EMBL" id="KAK9124808.1"/>
    </source>
</evidence>
<dbReference type="AlphaFoldDB" id="A0AAP0NZM0"/>
<sequence>MGIRRLVTRRYAYIAVRTRNRASKRPKNERVSQLCHTLVSRQKVNITILIYTLQRHFSHLTLHPHHRTHHTHTREAESEEEERERRRRSSREGEENVETPRSRLTRVINWRPRTQWTWTRGLITG</sequence>
<gene>
    <name evidence="2" type="ORF">Scep_013654</name>
</gene>
<reference evidence="2 3" key="1">
    <citation type="submission" date="2024-01" db="EMBL/GenBank/DDBJ databases">
        <title>Genome assemblies of Stephania.</title>
        <authorList>
            <person name="Yang L."/>
        </authorList>
    </citation>
    <scope>NUCLEOTIDE SEQUENCE [LARGE SCALE GENOMIC DNA]</scope>
    <source>
        <strain evidence="2">JXDWG</strain>
        <tissue evidence="2">Leaf</tissue>
    </source>
</reference>
<organism evidence="2 3">
    <name type="scientific">Stephania cephalantha</name>
    <dbReference type="NCBI Taxonomy" id="152367"/>
    <lineage>
        <taxon>Eukaryota</taxon>
        <taxon>Viridiplantae</taxon>
        <taxon>Streptophyta</taxon>
        <taxon>Embryophyta</taxon>
        <taxon>Tracheophyta</taxon>
        <taxon>Spermatophyta</taxon>
        <taxon>Magnoliopsida</taxon>
        <taxon>Ranunculales</taxon>
        <taxon>Menispermaceae</taxon>
        <taxon>Menispermoideae</taxon>
        <taxon>Cissampelideae</taxon>
        <taxon>Stephania</taxon>
    </lineage>
</organism>
<feature type="region of interest" description="Disordered" evidence="1">
    <location>
        <begin position="62"/>
        <end position="104"/>
    </location>
</feature>
<proteinExistence type="predicted"/>
<evidence type="ECO:0000313" key="3">
    <source>
        <dbReference type="Proteomes" id="UP001419268"/>
    </source>
</evidence>
<feature type="compositionally biased region" description="Basic and acidic residues" evidence="1">
    <location>
        <begin position="90"/>
        <end position="101"/>
    </location>
</feature>